<proteinExistence type="predicted"/>
<protein>
    <submittedName>
        <fullName evidence="1">Uncharacterized protein</fullName>
    </submittedName>
</protein>
<dbReference type="AlphaFoldDB" id="A0AAI9HRN9"/>
<reference evidence="1" key="1">
    <citation type="submission" date="2024-02" db="EMBL/GenBank/DDBJ databases">
        <authorList>
            <consortium name="Clinical and Environmental Microbiology Branch: Whole genome sequencing antimicrobial resistance pathogens in the healthcare setting"/>
        </authorList>
    </citation>
    <scope>NUCLEOTIDE SEQUENCE</scope>
    <source>
        <strain evidence="1">2023KU-00017</strain>
    </source>
</reference>
<organism evidence="1">
    <name type="scientific">Morganella morganii</name>
    <name type="common">Proteus morganii</name>
    <dbReference type="NCBI Taxonomy" id="582"/>
    <lineage>
        <taxon>Bacteria</taxon>
        <taxon>Pseudomonadati</taxon>
        <taxon>Pseudomonadota</taxon>
        <taxon>Gammaproteobacteria</taxon>
        <taxon>Enterobacterales</taxon>
        <taxon>Morganellaceae</taxon>
        <taxon>Morganella</taxon>
    </lineage>
</organism>
<accession>A0AAI9HRN9</accession>
<evidence type="ECO:0000313" key="1">
    <source>
        <dbReference type="EMBL" id="EMO9456696.1"/>
    </source>
</evidence>
<comment type="caution">
    <text evidence="1">The sequence shown here is derived from an EMBL/GenBank/DDBJ whole genome shotgun (WGS) entry which is preliminary data.</text>
</comment>
<name>A0AAI9HRN9_MORMO</name>
<gene>
    <name evidence="1" type="ORF">PN925_002076</name>
</gene>
<sequence>MVISKLKVGDTVWSITRHKLGSTNIPTVSVHPVQIVEVNETSVVASWNHNKPKQFGLNSIKGWKKEKPVLIKGLFGSQRLATKAEIAELKKQGK</sequence>
<dbReference type="EMBL" id="ABKJEP030000024">
    <property type="protein sequence ID" value="EMO9456696.1"/>
    <property type="molecule type" value="Genomic_DNA"/>
</dbReference>